<accession>A0ABP6UCK9</accession>
<sequence length="99" mass="10396">MVVTEAGAWAVAGGVTAPVSDVVSVLWRPVRYPDQLSPALFRTVTCRDVSSVDTAGSGCGAKRVGMIRIGWVALRLGASLGGVERGRERAQRRAESVGQ</sequence>
<dbReference type="Proteomes" id="UP001501455">
    <property type="component" value="Unassembled WGS sequence"/>
</dbReference>
<proteinExistence type="predicted"/>
<comment type="caution">
    <text evidence="1">The sequence shown here is derived from an EMBL/GenBank/DDBJ whole genome shotgun (WGS) entry which is preliminary data.</text>
</comment>
<name>A0ABP6UCK9_9ACTN</name>
<protein>
    <submittedName>
        <fullName evidence="1">Uncharacterized protein</fullName>
    </submittedName>
</protein>
<evidence type="ECO:0000313" key="1">
    <source>
        <dbReference type="EMBL" id="GAA3505507.1"/>
    </source>
</evidence>
<reference evidence="2" key="1">
    <citation type="journal article" date="2019" name="Int. J. Syst. Evol. Microbiol.">
        <title>The Global Catalogue of Microorganisms (GCM) 10K type strain sequencing project: providing services to taxonomists for standard genome sequencing and annotation.</title>
        <authorList>
            <consortium name="The Broad Institute Genomics Platform"/>
            <consortium name="The Broad Institute Genome Sequencing Center for Infectious Disease"/>
            <person name="Wu L."/>
            <person name="Ma J."/>
        </authorList>
    </citation>
    <scope>NUCLEOTIDE SEQUENCE [LARGE SCALE GENOMIC DNA]</scope>
    <source>
        <strain evidence="2">JCM 4816</strain>
    </source>
</reference>
<keyword evidence="2" id="KW-1185">Reference proteome</keyword>
<evidence type="ECO:0000313" key="2">
    <source>
        <dbReference type="Proteomes" id="UP001501455"/>
    </source>
</evidence>
<organism evidence="1 2">
    <name type="scientific">Streptomyces prasinosporus</name>
    <dbReference type="NCBI Taxonomy" id="68256"/>
    <lineage>
        <taxon>Bacteria</taxon>
        <taxon>Bacillati</taxon>
        <taxon>Actinomycetota</taxon>
        <taxon>Actinomycetes</taxon>
        <taxon>Kitasatosporales</taxon>
        <taxon>Streptomycetaceae</taxon>
        <taxon>Streptomyces</taxon>
        <taxon>Streptomyces albogriseolus group</taxon>
    </lineage>
</organism>
<gene>
    <name evidence="1" type="ORF">GCM10019016_126200</name>
</gene>
<dbReference type="EMBL" id="BAAAXF010000082">
    <property type="protein sequence ID" value="GAA3505507.1"/>
    <property type="molecule type" value="Genomic_DNA"/>
</dbReference>